<protein>
    <submittedName>
        <fullName evidence="1">Uncharacterized protein</fullName>
    </submittedName>
</protein>
<evidence type="ECO:0000313" key="2">
    <source>
        <dbReference type="Proteomes" id="UP001054945"/>
    </source>
</evidence>
<dbReference type="AlphaFoldDB" id="A0AAV4QTM2"/>
<proteinExistence type="predicted"/>
<gene>
    <name evidence="1" type="ORF">CEXT_411461</name>
</gene>
<keyword evidence="2" id="KW-1185">Reference proteome</keyword>
<organism evidence="1 2">
    <name type="scientific">Caerostris extrusa</name>
    <name type="common">Bark spider</name>
    <name type="synonym">Caerostris bankana</name>
    <dbReference type="NCBI Taxonomy" id="172846"/>
    <lineage>
        <taxon>Eukaryota</taxon>
        <taxon>Metazoa</taxon>
        <taxon>Ecdysozoa</taxon>
        <taxon>Arthropoda</taxon>
        <taxon>Chelicerata</taxon>
        <taxon>Arachnida</taxon>
        <taxon>Araneae</taxon>
        <taxon>Araneomorphae</taxon>
        <taxon>Entelegynae</taxon>
        <taxon>Araneoidea</taxon>
        <taxon>Araneidae</taxon>
        <taxon>Caerostris</taxon>
    </lineage>
</organism>
<name>A0AAV4QTM2_CAEEX</name>
<evidence type="ECO:0000313" key="1">
    <source>
        <dbReference type="EMBL" id="GIY12179.1"/>
    </source>
</evidence>
<reference evidence="1 2" key="1">
    <citation type="submission" date="2021-06" db="EMBL/GenBank/DDBJ databases">
        <title>Caerostris extrusa draft genome.</title>
        <authorList>
            <person name="Kono N."/>
            <person name="Arakawa K."/>
        </authorList>
    </citation>
    <scope>NUCLEOTIDE SEQUENCE [LARGE SCALE GENOMIC DNA]</scope>
</reference>
<dbReference type="EMBL" id="BPLR01006753">
    <property type="protein sequence ID" value="GIY12179.1"/>
    <property type="molecule type" value="Genomic_DNA"/>
</dbReference>
<accession>A0AAV4QTM2</accession>
<comment type="caution">
    <text evidence="1">The sequence shown here is derived from an EMBL/GenBank/DDBJ whole genome shotgun (WGS) entry which is preliminary data.</text>
</comment>
<sequence>MITVKEISEVSMFSFLITLPIICQHPNESRITARVKSLSDFLLGKLSITYLPSRIPYYLRTSHNEEAWAPREKETSSR</sequence>
<dbReference type="Proteomes" id="UP001054945">
    <property type="component" value="Unassembled WGS sequence"/>
</dbReference>